<feature type="transmembrane region" description="Helical" evidence="10">
    <location>
        <begin position="16"/>
        <end position="32"/>
    </location>
</feature>
<evidence type="ECO:0000256" key="1">
    <source>
        <dbReference type="ARBA" id="ARBA00000085"/>
    </source>
</evidence>
<evidence type="ECO:0000256" key="2">
    <source>
        <dbReference type="ARBA" id="ARBA00012438"/>
    </source>
</evidence>
<feature type="region of interest" description="Disordered" evidence="9">
    <location>
        <begin position="439"/>
        <end position="460"/>
    </location>
</feature>
<dbReference type="InterPro" id="IPR036890">
    <property type="entry name" value="HATPase_C_sf"/>
</dbReference>
<keyword evidence="10" id="KW-0472">Membrane</keyword>
<evidence type="ECO:0000259" key="11">
    <source>
        <dbReference type="Pfam" id="PF07730"/>
    </source>
</evidence>
<evidence type="ECO:0000256" key="3">
    <source>
        <dbReference type="ARBA" id="ARBA00022553"/>
    </source>
</evidence>
<keyword evidence="4" id="KW-0808">Transferase</keyword>
<evidence type="ECO:0000313" key="13">
    <source>
        <dbReference type="Proteomes" id="UP001500305"/>
    </source>
</evidence>
<dbReference type="SUPFAM" id="SSF55874">
    <property type="entry name" value="ATPase domain of HSP90 chaperone/DNA topoisomerase II/histidine kinase"/>
    <property type="match status" value="1"/>
</dbReference>
<feature type="transmembrane region" description="Helical" evidence="10">
    <location>
        <begin position="88"/>
        <end position="106"/>
    </location>
</feature>
<sequence>MRSDHLSARRWRRQRRIWSSVAALTMLSPTVIAPLGALPLAVAAGAAVAGALLPWPSGRVRLATVASAVAVVSLLVDLGYAWQQGPVLVWLPFEWAALLVLLHRVVRRVPGRRVAGFSVLTGAVAAVLPLRFTLRAPVLHPGPSAVAVALSLLGVAGAAGVGAYLRALDGRRVRAVARARREQRLEVARDLHDFVAHEITGIVLEAQAAQLSGDDPAETRALLHRLEEAGLRALDAMDDTVRALREPADADGTAGAADTATHEPPPTRVYGLADLADLTSRFSTTGTTRASLDLEPGLAGALPRETEGAAYAVVLEALTNVRRHAAGSRRVAVRVERATGADGRPAVAVSVTDDGGPGALARRPRSGGGTGLAAAAERIAALGGTFVAGPVNRSVAGAAATDAGATEPAGAGPAADGRTAAPGRTGWQVSCLLPLRADAQRVRPPIADTEDGRPPISAER</sequence>
<reference evidence="12 13" key="1">
    <citation type="journal article" date="2019" name="Int. J. Syst. Evol. Microbiol.">
        <title>The Global Catalogue of Microorganisms (GCM) 10K type strain sequencing project: providing services to taxonomists for standard genome sequencing and annotation.</title>
        <authorList>
            <consortium name="The Broad Institute Genomics Platform"/>
            <consortium name="The Broad Institute Genome Sequencing Center for Infectious Disease"/>
            <person name="Wu L."/>
            <person name="Ma J."/>
        </authorList>
    </citation>
    <scope>NUCLEOTIDE SEQUENCE [LARGE SCALE GENOMIC DNA]</scope>
    <source>
        <strain evidence="12 13">JCM 7356</strain>
    </source>
</reference>
<feature type="compositionally biased region" description="Low complexity" evidence="9">
    <location>
        <begin position="250"/>
        <end position="259"/>
    </location>
</feature>
<evidence type="ECO:0000256" key="10">
    <source>
        <dbReference type="SAM" id="Phobius"/>
    </source>
</evidence>
<organism evidence="12 13">
    <name type="scientific">Kitasatospora cystarginea</name>
    <dbReference type="NCBI Taxonomy" id="58350"/>
    <lineage>
        <taxon>Bacteria</taxon>
        <taxon>Bacillati</taxon>
        <taxon>Actinomycetota</taxon>
        <taxon>Actinomycetes</taxon>
        <taxon>Kitasatosporales</taxon>
        <taxon>Streptomycetaceae</taxon>
        <taxon>Kitasatospora</taxon>
    </lineage>
</organism>
<feature type="region of interest" description="Disordered" evidence="9">
    <location>
        <begin position="347"/>
        <end position="370"/>
    </location>
</feature>
<feature type="region of interest" description="Disordered" evidence="9">
    <location>
        <begin position="247"/>
        <end position="267"/>
    </location>
</feature>
<evidence type="ECO:0000256" key="7">
    <source>
        <dbReference type="ARBA" id="ARBA00022840"/>
    </source>
</evidence>
<evidence type="ECO:0000256" key="5">
    <source>
        <dbReference type="ARBA" id="ARBA00022741"/>
    </source>
</evidence>
<dbReference type="Pfam" id="PF07730">
    <property type="entry name" value="HisKA_3"/>
    <property type="match status" value="1"/>
</dbReference>
<dbReference type="Gene3D" id="3.30.565.10">
    <property type="entry name" value="Histidine kinase-like ATPase, C-terminal domain"/>
    <property type="match status" value="1"/>
</dbReference>
<feature type="domain" description="Signal transduction histidine kinase subgroup 3 dimerisation and phosphoacceptor" evidence="11">
    <location>
        <begin position="184"/>
        <end position="248"/>
    </location>
</feature>
<evidence type="ECO:0000256" key="4">
    <source>
        <dbReference type="ARBA" id="ARBA00022679"/>
    </source>
</evidence>
<accession>A0ABN3DEZ4</accession>
<keyword evidence="10" id="KW-0812">Transmembrane</keyword>
<keyword evidence="8" id="KW-0902">Two-component regulatory system</keyword>
<comment type="caution">
    <text evidence="12">The sequence shown here is derived from an EMBL/GenBank/DDBJ whole genome shotgun (WGS) entry which is preliminary data.</text>
</comment>
<dbReference type="EC" id="2.7.13.3" evidence="2"/>
<dbReference type="PANTHER" id="PTHR24421:SF10">
    <property type="entry name" value="NITRATE_NITRITE SENSOR PROTEIN NARQ"/>
    <property type="match status" value="1"/>
</dbReference>
<dbReference type="Proteomes" id="UP001500305">
    <property type="component" value="Unassembled WGS sequence"/>
</dbReference>
<keyword evidence="5" id="KW-0547">Nucleotide-binding</keyword>
<dbReference type="PANTHER" id="PTHR24421">
    <property type="entry name" value="NITRATE/NITRITE SENSOR PROTEIN NARX-RELATED"/>
    <property type="match status" value="1"/>
</dbReference>
<feature type="compositionally biased region" description="Basic and acidic residues" evidence="9">
    <location>
        <begin position="450"/>
        <end position="460"/>
    </location>
</feature>
<keyword evidence="13" id="KW-1185">Reference proteome</keyword>
<keyword evidence="10" id="KW-1133">Transmembrane helix</keyword>
<feature type="region of interest" description="Disordered" evidence="9">
    <location>
        <begin position="403"/>
        <end position="424"/>
    </location>
</feature>
<dbReference type="InterPro" id="IPR011712">
    <property type="entry name" value="Sig_transdc_His_kin_sub3_dim/P"/>
</dbReference>
<keyword evidence="3" id="KW-0597">Phosphoprotein</keyword>
<comment type="catalytic activity">
    <reaction evidence="1">
        <text>ATP + protein L-histidine = ADP + protein N-phospho-L-histidine.</text>
        <dbReference type="EC" id="2.7.13.3"/>
    </reaction>
</comment>
<keyword evidence="6" id="KW-0418">Kinase</keyword>
<name>A0ABN3DEZ4_9ACTN</name>
<gene>
    <name evidence="12" type="ORF">GCM10010430_06350</name>
</gene>
<proteinExistence type="predicted"/>
<dbReference type="EMBL" id="BAAATR010000002">
    <property type="protein sequence ID" value="GAA2229200.1"/>
    <property type="molecule type" value="Genomic_DNA"/>
</dbReference>
<keyword evidence="7" id="KW-0067">ATP-binding</keyword>
<evidence type="ECO:0000256" key="8">
    <source>
        <dbReference type="ARBA" id="ARBA00023012"/>
    </source>
</evidence>
<evidence type="ECO:0000313" key="12">
    <source>
        <dbReference type="EMBL" id="GAA2229200.1"/>
    </source>
</evidence>
<dbReference type="InterPro" id="IPR050482">
    <property type="entry name" value="Sensor_HK_TwoCompSys"/>
</dbReference>
<feature type="transmembrane region" description="Helical" evidence="10">
    <location>
        <begin position="113"/>
        <end position="132"/>
    </location>
</feature>
<evidence type="ECO:0000256" key="6">
    <source>
        <dbReference type="ARBA" id="ARBA00022777"/>
    </source>
</evidence>
<evidence type="ECO:0000256" key="9">
    <source>
        <dbReference type="SAM" id="MobiDB-lite"/>
    </source>
</evidence>
<feature type="transmembrane region" description="Helical" evidence="10">
    <location>
        <begin position="144"/>
        <end position="165"/>
    </location>
</feature>
<dbReference type="RefSeq" id="WP_344634625.1">
    <property type="nucleotide sequence ID" value="NZ_BAAATR010000002.1"/>
</dbReference>
<protein>
    <recommendedName>
        <fullName evidence="2">histidine kinase</fullName>
        <ecNumber evidence="2">2.7.13.3</ecNumber>
    </recommendedName>
</protein>
<dbReference type="Gene3D" id="1.20.5.1930">
    <property type="match status" value="1"/>
</dbReference>